<dbReference type="InterPro" id="IPR000524">
    <property type="entry name" value="Tscrpt_reg_HTH_GntR"/>
</dbReference>
<comment type="caution">
    <text evidence="7">The sequence shown here is derived from an EMBL/GenBank/DDBJ whole genome shotgun (WGS) entry which is preliminary data.</text>
</comment>
<dbReference type="InterPro" id="IPR036390">
    <property type="entry name" value="WH_DNA-bd_sf"/>
</dbReference>
<dbReference type="Proteomes" id="UP000236379">
    <property type="component" value="Unassembled WGS sequence"/>
</dbReference>
<comment type="similarity">
    <text evidence="1">In the C-terminal section; belongs to the class-I pyridoxal-phosphate-dependent aminotransferase family.</text>
</comment>
<evidence type="ECO:0000313" key="7">
    <source>
        <dbReference type="EMBL" id="PNY81475.1"/>
    </source>
</evidence>
<name>A0A2K3UY85_9DEIO</name>
<dbReference type="InterPro" id="IPR004839">
    <property type="entry name" value="Aminotransferase_I/II_large"/>
</dbReference>
<keyword evidence="7" id="KW-0032">Aminotransferase</keyword>
<keyword evidence="2" id="KW-0663">Pyridoxal phosphate</keyword>
<accession>A0A2K3UY85</accession>
<dbReference type="InterPro" id="IPR036388">
    <property type="entry name" value="WH-like_DNA-bd_sf"/>
</dbReference>
<dbReference type="PROSITE" id="PS50949">
    <property type="entry name" value="HTH_GNTR"/>
    <property type="match status" value="1"/>
</dbReference>
<dbReference type="CDD" id="cd07377">
    <property type="entry name" value="WHTH_GntR"/>
    <property type="match status" value="1"/>
</dbReference>
<dbReference type="Pfam" id="PF00392">
    <property type="entry name" value="GntR"/>
    <property type="match status" value="1"/>
</dbReference>
<dbReference type="SUPFAM" id="SSF46785">
    <property type="entry name" value="Winged helix' DNA-binding domain"/>
    <property type="match status" value="1"/>
</dbReference>
<proteinExistence type="inferred from homology"/>
<reference evidence="7 8" key="1">
    <citation type="submission" date="2018-01" db="EMBL/GenBank/DDBJ databases">
        <title>Deinococcus koreensis sp. nov., a radiation-resistant bacterium isolated from river water.</title>
        <authorList>
            <person name="Choi A."/>
        </authorList>
    </citation>
    <scope>NUCLEOTIDE SEQUENCE [LARGE SCALE GENOMIC DNA]</scope>
    <source>
        <strain evidence="7 8">SJW1-2</strain>
    </source>
</reference>
<evidence type="ECO:0000256" key="4">
    <source>
        <dbReference type="ARBA" id="ARBA00023125"/>
    </source>
</evidence>
<keyword evidence="4" id="KW-0238">DNA-binding</keyword>
<dbReference type="Pfam" id="PF00155">
    <property type="entry name" value="Aminotran_1_2"/>
    <property type="match status" value="1"/>
</dbReference>
<dbReference type="EMBL" id="PPPD01000001">
    <property type="protein sequence ID" value="PNY81475.1"/>
    <property type="molecule type" value="Genomic_DNA"/>
</dbReference>
<keyword evidence="8" id="KW-1185">Reference proteome</keyword>
<evidence type="ECO:0000256" key="5">
    <source>
        <dbReference type="ARBA" id="ARBA00023163"/>
    </source>
</evidence>
<evidence type="ECO:0000313" key="8">
    <source>
        <dbReference type="Proteomes" id="UP000236379"/>
    </source>
</evidence>
<dbReference type="Gene3D" id="3.40.640.10">
    <property type="entry name" value="Type I PLP-dependent aspartate aminotransferase-like (Major domain)"/>
    <property type="match status" value="1"/>
</dbReference>
<keyword evidence="5" id="KW-0804">Transcription</keyword>
<dbReference type="Gene3D" id="3.90.1150.10">
    <property type="entry name" value="Aspartate Aminotransferase, domain 1"/>
    <property type="match status" value="1"/>
</dbReference>
<dbReference type="InterPro" id="IPR051446">
    <property type="entry name" value="HTH_trans_reg/aminotransferase"/>
</dbReference>
<gene>
    <name evidence="7" type="ORF">CVO96_08860</name>
</gene>
<dbReference type="PRINTS" id="PR00035">
    <property type="entry name" value="HTHGNTR"/>
</dbReference>
<keyword evidence="3" id="KW-0805">Transcription regulation</keyword>
<dbReference type="GO" id="GO:0008483">
    <property type="term" value="F:transaminase activity"/>
    <property type="evidence" value="ECO:0007669"/>
    <property type="project" value="UniProtKB-KW"/>
</dbReference>
<dbReference type="InterPro" id="IPR015424">
    <property type="entry name" value="PyrdxlP-dep_Trfase"/>
</dbReference>
<dbReference type="PANTHER" id="PTHR46577">
    <property type="entry name" value="HTH-TYPE TRANSCRIPTIONAL REGULATORY PROTEIN GABR"/>
    <property type="match status" value="1"/>
</dbReference>
<dbReference type="SUPFAM" id="SSF53383">
    <property type="entry name" value="PLP-dependent transferases"/>
    <property type="match status" value="1"/>
</dbReference>
<evidence type="ECO:0000256" key="1">
    <source>
        <dbReference type="ARBA" id="ARBA00005384"/>
    </source>
</evidence>
<dbReference type="GO" id="GO:0003677">
    <property type="term" value="F:DNA binding"/>
    <property type="evidence" value="ECO:0007669"/>
    <property type="project" value="UniProtKB-KW"/>
</dbReference>
<dbReference type="AlphaFoldDB" id="A0A2K3UY85"/>
<keyword evidence="7" id="KW-0808">Transferase</keyword>
<feature type="domain" description="HTH gntR-type" evidence="6">
    <location>
        <begin position="26"/>
        <end position="94"/>
    </location>
</feature>
<sequence>MTATGSPATDAPRWAALLSGWRDGEGTLQTRLTHSLEQAVGSGHLAPGERLPAERPLAALLGISRSTVVAAYDDLAAGGWVTRRVGSGTHVAATAPRQASVLTLRTPLATQGSEGELDFTIAVPLLGDAQRARMQAAAVDAFRESVYHPHGLPELRALLAGLYTHDGLPTTPEQVIVTSGAQQAISLLAGTLLRRGDTALLETPTYFGAIDVFRALGAELRGVPVGPGGMNPDTFVQLARDHGPRLAFLTPTFQNPTGTVLPARARERLAAFIAETRLPTIEDDTLIDLSFTGTPLPPRLAAYAPGAPIVNVGSLSKLYWAGLRVGWMRLPAALAQPTLQAKTLADFGGSLPAQHVALKLLEELPGLRRERRESVTHARDLLAGLLRTHLPEWEFRVPEGGQFLWVELPSAEASRFTHLAARFGVRLFPGASMGVAPLPDRFLRLPFTLDPARLPDAVARLHAAWAEFQARPGQERLA</sequence>
<dbReference type="InterPro" id="IPR015422">
    <property type="entry name" value="PyrdxlP-dep_Trfase_small"/>
</dbReference>
<dbReference type="Gene3D" id="1.10.10.10">
    <property type="entry name" value="Winged helix-like DNA-binding domain superfamily/Winged helix DNA-binding domain"/>
    <property type="match status" value="1"/>
</dbReference>
<dbReference type="RefSeq" id="WP_103311918.1">
    <property type="nucleotide sequence ID" value="NZ_PPPD01000001.1"/>
</dbReference>
<dbReference type="GO" id="GO:0003700">
    <property type="term" value="F:DNA-binding transcription factor activity"/>
    <property type="evidence" value="ECO:0007669"/>
    <property type="project" value="InterPro"/>
</dbReference>
<evidence type="ECO:0000259" key="6">
    <source>
        <dbReference type="PROSITE" id="PS50949"/>
    </source>
</evidence>
<evidence type="ECO:0000256" key="2">
    <source>
        <dbReference type="ARBA" id="ARBA00022898"/>
    </source>
</evidence>
<dbReference type="PANTHER" id="PTHR46577:SF1">
    <property type="entry name" value="HTH-TYPE TRANSCRIPTIONAL REGULATORY PROTEIN GABR"/>
    <property type="match status" value="1"/>
</dbReference>
<organism evidence="7 8">
    <name type="scientific">Deinococcus koreensis</name>
    <dbReference type="NCBI Taxonomy" id="2054903"/>
    <lineage>
        <taxon>Bacteria</taxon>
        <taxon>Thermotogati</taxon>
        <taxon>Deinococcota</taxon>
        <taxon>Deinococci</taxon>
        <taxon>Deinococcales</taxon>
        <taxon>Deinococcaceae</taxon>
        <taxon>Deinococcus</taxon>
    </lineage>
</organism>
<dbReference type="OrthoDB" id="9802328at2"/>
<evidence type="ECO:0000256" key="3">
    <source>
        <dbReference type="ARBA" id="ARBA00023015"/>
    </source>
</evidence>
<dbReference type="SMART" id="SM00345">
    <property type="entry name" value="HTH_GNTR"/>
    <property type="match status" value="1"/>
</dbReference>
<dbReference type="InterPro" id="IPR015421">
    <property type="entry name" value="PyrdxlP-dep_Trfase_major"/>
</dbReference>
<protein>
    <submittedName>
        <fullName evidence="7">PLP-dependent aminotransferase family protein</fullName>
    </submittedName>
</protein>
<dbReference type="CDD" id="cd00609">
    <property type="entry name" value="AAT_like"/>
    <property type="match status" value="1"/>
</dbReference>
<dbReference type="GO" id="GO:0030170">
    <property type="term" value="F:pyridoxal phosphate binding"/>
    <property type="evidence" value="ECO:0007669"/>
    <property type="project" value="InterPro"/>
</dbReference>